<dbReference type="GO" id="GO:0005179">
    <property type="term" value="F:hormone activity"/>
    <property type="evidence" value="ECO:0007669"/>
    <property type="project" value="UniProtKB-KW"/>
</dbReference>
<dbReference type="Proteomes" id="UP000594263">
    <property type="component" value="Unplaced"/>
</dbReference>
<dbReference type="GO" id="GO:0005576">
    <property type="term" value="C:extracellular region"/>
    <property type="evidence" value="ECO:0007669"/>
    <property type="project" value="UniProtKB-SubCell"/>
</dbReference>
<feature type="compositionally biased region" description="Basic and acidic residues" evidence="7">
    <location>
        <begin position="74"/>
        <end position="91"/>
    </location>
</feature>
<feature type="signal peptide" evidence="8">
    <location>
        <begin position="1"/>
        <end position="30"/>
    </location>
</feature>
<feature type="compositionally biased region" description="Acidic residues" evidence="7">
    <location>
        <begin position="102"/>
        <end position="111"/>
    </location>
</feature>
<sequence length="135" mass="14269">MGNHHRGSAMICCAMLLALFCLLVSTQVGAWDEGINKGAMERGRAKSCGGGGNCLPPESNKYNRGCHAEERCRDGGAGRGEVEEGIGRKLEEETDVTMTEAASDDDDDDDDTFKPATASFSGGASFESSFIVMGH</sequence>
<keyword evidence="6" id="KW-1015">Disulfide bond</keyword>
<dbReference type="AlphaFoldDB" id="A0A7N0RIR1"/>
<evidence type="ECO:0000313" key="10">
    <source>
        <dbReference type="Proteomes" id="UP000594263"/>
    </source>
</evidence>
<keyword evidence="5 8" id="KW-0732">Signal</keyword>
<evidence type="ECO:0000256" key="6">
    <source>
        <dbReference type="ARBA" id="ARBA00023157"/>
    </source>
</evidence>
<evidence type="ECO:0000256" key="2">
    <source>
        <dbReference type="ARBA" id="ARBA00009178"/>
    </source>
</evidence>
<feature type="region of interest" description="Disordered" evidence="7">
    <location>
        <begin position="74"/>
        <end position="135"/>
    </location>
</feature>
<protein>
    <submittedName>
        <fullName evidence="9">Uncharacterized protein</fullName>
    </submittedName>
</protein>
<evidence type="ECO:0000313" key="9">
    <source>
        <dbReference type="EnsemblPlants" id="Kaladp0011s1086.1.v1.1.CDS.1"/>
    </source>
</evidence>
<dbReference type="Gramene" id="Kaladp0011s1086.1.v1.1">
    <property type="protein sequence ID" value="Kaladp0011s1086.1.v1.1.CDS.1"/>
    <property type="gene ID" value="Kaladp0011s1086.v1.1"/>
</dbReference>
<evidence type="ECO:0000256" key="1">
    <source>
        <dbReference type="ARBA" id="ARBA00004613"/>
    </source>
</evidence>
<comment type="similarity">
    <text evidence="2">Belongs to the plant rapid alkalinization factor (RALF) family.</text>
</comment>
<keyword evidence="10" id="KW-1185">Reference proteome</keyword>
<name>A0A7N0RIR1_KALFE</name>
<dbReference type="InterPro" id="IPR008801">
    <property type="entry name" value="RALF"/>
</dbReference>
<evidence type="ECO:0000256" key="7">
    <source>
        <dbReference type="SAM" id="MobiDB-lite"/>
    </source>
</evidence>
<accession>A0A7N0RIR1</accession>
<keyword evidence="3" id="KW-0964">Secreted</keyword>
<dbReference type="EnsemblPlants" id="Kaladp0011s1086.1.v1.1">
    <property type="protein sequence ID" value="Kaladp0011s1086.1.v1.1.CDS.1"/>
    <property type="gene ID" value="Kaladp0011s1086.v1.1"/>
</dbReference>
<keyword evidence="4" id="KW-0372">Hormone</keyword>
<feature type="chain" id="PRO_5029679180" evidence="8">
    <location>
        <begin position="31"/>
        <end position="135"/>
    </location>
</feature>
<dbReference type="Pfam" id="PF05498">
    <property type="entry name" value="RALF"/>
    <property type="match status" value="1"/>
</dbReference>
<evidence type="ECO:0000256" key="3">
    <source>
        <dbReference type="ARBA" id="ARBA00022525"/>
    </source>
</evidence>
<feature type="compositionally biased region" description="Low complexity" evidence="7">
    <location>
        <begin position="118"/>
        <end position="135"/>
    </location>
</feature>
<evidence type="ECO:0000256" key="4">
    <source>
        <dbReference type="ARBA" id="ARBA00022702"/>
    </source>
</evidence>
<proteinExistence type="inferred from homology"/>
<evidence type="ECO:0000256" key="8">
    <source>
        <dbReference type="SAM" id="SignalP"/>
    </source>
</evidence>
<comment type="subcellular location">
    <subcellularLocation>
        <location evidence="1">Secreted</location>
    </subcellularLocation>
</comment>
<evidence type="ECO:0000256" key="5">
    <source>
        <dbReference type="ARBA" id="ARBA00022729"/>
    </source>
</evidence>
<reference evidence="9" key="1">
    <citation type="submission" date="2021-01" db="UniProtKB">
        <authorList>
            <consortium name="EnsemblPlants"/>
        </authorList>
    </citation>
    <scope>IDENTIFICATION</scope>
</reference>
<organism evidence="9 10">
    <name type="scientific">Kalanchoe fedtschenkoi</name>
    <name type="common">Lavender scallops</name>
    <name type="synonym">South American air plant</name>
    <dbReference type="NCBI Taxonomy" id="63787"/>
    <lineage>
        <taxon>Eukaryota</taxon>
        <taxon>Viridiplantae</taxon>
        <taxon>Streptophyta</taxon>
        <taxon>Embryophyta</taxon>
        <taxon>Tracheophyta</taxon>
        <taxon>Spermatophyta</taxon>
        <taxon>Magnoliopsida</taxon>
        <taxon>eudicotyledons</taxon>
        <taxon>Gunneridae</taxon>
        <taxon>Pentapetalae</taxon>
        <taxon>Saxifragales</taxon>
        <taxon>Crassulaceae</taxon>
        <taxon>Kalanchoe</taxon>
    </lineage>
</organism>